<evidence type="ECO:0000256" key="4">
    <source>
        <dbReference type="PROSITE-ProRule" id="PRU00335"/>
    </source>
</evidence>
<dbReference type="PROSITE" id="PS50977">
    <property type="entry name" value="HTH_TETR_2"/>
    <property type="match status" value="1"/>
</dbReference>
<dbReference type="Gene3D" id="1.10.357.10">
    <property type="entry name" value="Tetracycline Repressor, domain 2"/>
    <property type="match status" value="1"/>
</dbReference>
<protein>
    <submittedName>
        <fullName evidence="6">TetR/AcrR family transcriptional regulator</fullName>
    </submittedName>
</protein>
<dbReference type="Proteomes" id="UP000266183">
    <property type="component" value="Chromosome"/>
</dbReference>
<keyword evidence="1" id="KW-0805">Transcription regulation</keyword>
<dbReference type="SUPFAM" id="SSF46689">
    <property type="entry name" value="Homeodomain-like"/>
    <property type="match status" value="1"/>
</dbReference>
<reference evidence="7" key="1">
    <citation type="submission" date="2018-09" db="EMBL/GenBank/DDBJ databases">
        <title>Chryseolinea sp. KIS68-18 isolated from soil.</title>
        <authorList>
            <person name="Weon H.-Y."/>
            <person name="Kwon S.-W."/>
            <person name="Lee S.A."/>
        </authorList>
    </citation>
    <scope>NUCLEOTIDE SEQUENCE [LARGE SCALE GENOMIC DNA]</scope>
    <source>
        <strain evidence="7">KIS68-18</strain>
    </source>
</reference>
<organism evidence="6 7">
    <name type="scientific">Chryseolinea soli</name>
    <dbReference type="NCBI Taxonomy" id="2321403"/>
    <lineage>
        <taxon>Bacteria</taxon>
        <taxon>Pseudomonadati</taxon>
        <taxon>Bacteroidota</taxon>
        <taxon>Cytophagia</taxon>
        <taxon>Cytophagales</taxon>
        <taxon>Fulvivirgaceae</taxon>
        <taxon>Chryseolinea</taxon>
    </lineage>
</organism>
<keyword evidence="7" id="KW-1185">Reference proteome</keyword>
<proteinExistence type="predicted"/>
<dbReference type="KEGG" id="chk:D4L85_32675"/>
<dbReference type="AlphaFoldDB" id="A0A385SY64"/>
<dbReference type="InterPro" id="IPR011075">
    <property type="entry name" value="TetR_C"/>
</dbReference>
<dbReference type="InterPro" id="IPR001647">
    <property type="entry name" value="HTH_TetR"/>
</dbReference>
<keyword evidence="3" id="KW-0804">Transcription</keyword>
<dbReference type="InterPro" id="IPR009057">
    <property type="entry name" value="Homeodomain-like_sf"/>
</dbReference>
<dbReference type="Pfam" id="PF16925">
    <property type="entry name" value="TetR_C_13"/>
    <property type="match status" value="1"/>
</dbReference>
<evidence type="ECO:0000313" key="6">
    <source>
        <dbReference type="EMBL" id="AYB35047.1"/>
    </source>
</evidence>
<accession>A0A385SY64</accession>
<dbReference type="EMBL" id="CP032382">
    <property type="protein sequence ID" value="AYB35047.1"/>
    <property type="molecule type" value="Genomic_DNA"/>
</dbReference>
<dbReference type="PRINTS" id="PR00455">
    <property type="entry name" value="HTHTETR"/>
</dbReference>
<gene>
    <name evidence="6" type="ORF">D4L85_32675</name>
</gene>
<dbReference type="GO" id="GO:0003677">
    <property type="term" value="F:DNA binding"/>
    <property type="evidence" value="ECO:0007669"/>
    <property type="project" value="UniProtKB-UniRule"/>
</dbReference>
<evidence type="ECO:0000256" key="1">
    <source>
        <dbReference type="ARBA" id="ARBA00023015"/>
    </source>
</evidence>
<dbReference type="PANTHER" id="PTHR47506:SF3">
    <property type="entry name" value="HTH-TYPE TRANSCRIPTIONAL REGULATOR LMRA"/>
    <property type="match status" value="1"/>
</dbReference>
<dbReference type="RefSeq" id="WP_119758298.1">
    <property type="nucleotide sequence ID" value="NZ_CP032382.1"/>
</dbReference>
<keyword evidence="2 4" id="KW-0238">DNA-binding</keyword>
<feature type="domain" description="HTH tetR-type" evidence="5">
    <location>
        <begin position="5"/>
        <end position="65"/>
    </location>
</feature>
<dbReference type="InterPro" id="IPR036271">
    <property type="entry name" value="Tet_transcr_reg_TetR-rel_C_sf"/>
</dbReference>
<dbReference type="PANTHER" id="PTHR47506">
    <property type="entry name" value="TRANSCRIPTIONAL REGULATORY PROTEIN"/>
    <property type="match status" value="1"/>
</dbReference>
<dbReference type="SUPFAM" id="SSF48498">
    <property type="entry name" value="Tetracyclin repressor-like, C-terminal domain"/>
    <property type="match status" value="1"/>
</dbReference>
<evidence type="ECO:0000256" key="2">
    <source>
        <dbReference type="ARBA" id="ARBA00023125"/>
    </source>
</evidence>
<evidence type="ECO:0000313" key="7">
    <source>
        <dbReference type="Proteomes" id="UP000266183"/>
    </source>
</evidence>
<name>A0A385SY64_9BACT</name>
<dbReference type="OrthoDB" id="9798857at2"/>
<dbReference type="Pfam" id="PF00440">
    <property type="entry name" value="TetR_N"/>
    <property type="match status" value="1"/>
</dbReference>
<sequence>MRNPEATREKILKKSGVLFNTKGYKATSISEITEATGFTKGAIYRHFKSKEDLEMESLFQMSLLMMEALRGRIKTETTAPGKLKAIFHFFESYLSKPVVKGGCPLMNAAIEADDAHPRLRKTALKILDILHNSVVAILDNGIRYKQLKPDIDKAYYASVIVASLEGAIMMSKLRGNNDDTKRVIQHLENQLKDLVL</sequence>
<evidence type="ECO:0000259" key="5">
    <source>
        <dbReference type="PROSITE" id="PS50977"/>
    </source>
</evidence>
<feature type="DNA-binding region" description="H-T-H motif" evidence="4">
    <location>
        <begin position="28"/>
        <end position="47"/>
    </location>
</feature>
<evidence type="ECO:0000256" key="3">
    <source>
        <dbReference type="ARBA" id="ARBA00023163"/>
    </source>
</evidence>